<dbReference type="PANTHER" id="PTHR34388">
    <property type="entry name" value="DNA POLYMERASE III SUBUNIT DELTA"/>
    <property type="match status" value="1"/>
</dbReference>
<keyword evidence="4" id="KW-0548">Nucleotidyltransferase</keyword>
<proteinExistence type="inferred from homology"/>
<dbReference type="GO" id="GO:0003887">
    <property type="term" value="F:DNA-directed DNA polymerase activity"/>
    <property type="evidence" value="ECO:0007669"/>
    <property type="project" value="UniProtKB-UniRule"/>
</dbReference>
<comment type="catalytic activity">
    <reaction evidence="8">
        <text>DNA(n) + a 2'-deoxyribonucleoside 5'-triphosphate = DNA(n+1) + diphosphate</text>
        <dbReference type="Rhea" id="RHEA:22508"/>
        <dbReference type="Rhea" id="RHEA-COMP:17339"/>
        <dbReference type="Rhea" id="RHEA-COMP:17340"/>
        <dbReference type="ChEBI" id="CHEBI:33019"/>
        <dbReference type="ChEBI" id="CHEBI:61560"/>
        <dbReference type="ChEBI" id="CHEBI:173112"/>
        <dbReference type="EC" id="2.7.7.7"/>
    </reaction>
</comment>
<dbReference type="CDD" id="cd18138">
    <property type="entry name" value="HLD_clamp_pol_III_delta"/>
    <property type="match status" value="1"/>
</dbReference>
<feature type="domain" description="DNA polymerase III delta N-terminal" evidence="10">
    <location>
        <begin position="21"/>
        <end position="134"/>
    </location>
</feature>
<comment type="caution">
    <text evidence="12">The sequence shown here is derived from an EMBL/GenBank/DDBJ whole genome shotgun (WGS) entry which is preliminary data.</text>
</comment>
<dbReference type="GO" id="GO:0006261">
    <property type="term" value="P:DNA-templated DNA replication"/>
    <property type="evidence" value="ECO:0007669"/>
    <property type="project" value="TreeGrafter"/>
</dbReference>
<evidence type="ECO:0000256" key="3">
    <source>
        <dbReference type="ARBA" id="ARBA00022679"/>
    </source>
</evidence>
<dbReference type="Proteomes" id="UP001156870">
    <property type="component" value="Unassembled WGS sequence"/>
</dbReference>
<protein>
    <recommendedName>
        <fullName evidence="2 9">DNA polymerase III subunit delta</fullName>
        <ecNumber evidence="1 9">2.7.7.7</ecNumber>
    </recommendedName>
</protein>
<dbReference type="AlphaFoldDB" id="A0AA37WLX8"/>
<reference evidence="12 13" key="1">
    <citation type="journal article" date="2014" name="Int. J. Syst. Evol. Microbiol.">
        <title>Complete genome sequence of Corynebacterium casei LMG S-19264T (=DSM 44701T), isolated from a smear-ripened cheese.</title>
        <authorList>
            <consortium name="US DOE Joint Genome Institute (JGI-PGF)"/>
            <person name="Walter F."/>
            <person name="Albersmeier A."/>
            <person name="Kalinowski J."/>
            <person name="Ruckert C."/>
        </authorList>
    </citation>
    <scope>NUCLEOTIDE SEQUENCE [LARGE SCALE GENOMIC DNA]</scope>
    <source>
        <strain evidence="12 13">NBRC 110095</strain>
    </source>
</reference>
<keyword evidence="6" id="KW-0239">DNA-directed DNA polymerase</keyword>
<evidence type="ECO:0000256" key="8">
    <source>
        <dbReference type="ARBA" id="ARBA00049244"/>
    </source>
</evidence>
<dbReference type="GO" id="GO:0003677">
    <property type="term" value="F:DNA binding"/>
    <property type="evidence" value="ECO:0007669"/>
    <property type="project" value="InterPro"/>
</dbReference>
<dbReference type="SUPFAM" id="SSF48019">
    <property type="entry name" value="post-AAA+ oligomerization domain-like"/>
    <property type="match status" value="1"/>
</dbReference>
<keyword evidence="5" id="KW-0235">DNA replication</keyword>
<feature type="domain" description="DNA polymerase III subunit delta C-terminal" evidence="11">
    <location>
        <begin position="216"/>
        <end position="331"/>
    </location>
</feature>
<keyword evidence="13" id="KW-1185">Reference proteome</keyword>
<dbReference type="Gene3D" id="3.40.50.300">
    <property type="entry name" value="P-loop containing nucleotide triphosphate hydrolases"/>
    <property type="match status" value="1"/>
</dbReference>
<evidence type="ECO:0000256" key="4">
    <source>
        <dbReference type="ARBA" id="ARBA00022695"/>
    </source>
</evidence>
<dbReference type="SUPFAM" id="SSF52540">
    <property type="entry name" value="P-loop containing nucleoside triphosphate hydrolases"/>
    <property type="match status" value="1"/>
</dbReference>
<evidence type="ECO:0000259" key="11">
    <source>
        <dbReference type="Pfam" id="PF14840"/>
    </source>
</evidence>
<evidence type="ECO:0000256" key="6">
    <source>
        <dbReference type="ARBA" id="ARBA00022932"/>
    </source>
</evidence>
<dbReference type="NCBIfam" id="TIGR01128">
    <property type="entry name" value="holA"/>
    <property type="match status" value="1"/>
</dbReference>
<comment type="similarity">
    <text evidence="7">Belongs to the DNA polymerase HolA subunit family.</text>
</comment>
<dbReference type="InterPro" id="IPR010372">
    <property type="entry name" value="DNA_pol3_delta_N"/>
</dbReference>
<keyword evidence="3" id="KW-0808">Transferase</keyword>
<dbReference type="EC" id="2.7.7.7" evidence="1 9"/>
<evidence type="ECO:0000256" key="9">
    <source>
        <dbReference type="NCBIfam" id="TIGR01128"/>
    </source>
</evidence>
<dbReference type="InterPro" id="IPR032780">
    <property type="entry name" value="DNA_pol3_delt_C"/>
</dbReference>
<evidence type="ECO:0000313" key="12">
    <source>
        <dbReference type="EMBL" id="GLS25550.1"/>
    </source>
</evidence>
<dbReference type="Pfam" id="PF14840">
    <property type="entry name" value="DNA_pol3_delt_C"/>
    <property type="match status" value="1"/>
</dbReference>
<evidence type="ECO:0000256" key="1">
    <source>
        <dbReference type="ARBA" id="ARBA00012417"/>
    </source>
</evidence>
<evidence type="ECO:0000256" key="5">
    <source>
        <dbReference type="ARBA" id="ARBA00022705"/>
    </source>
</evidence>
<evidence type="ECO:0000256" key="7">
    <source>
        <dbReference type="ARBA" id="ARBA00034754"/>
    </source>
</evidence>
<dbReference type="RefSeq" id="WP_232591953.1">
    <property type="nucleotide sequence ID" value="NZ_BSPD01000030.1"/>
</dbReference>
<dbReference type="Gene3D" id="1.10.8.60">
    <property type="match status" value="1"/>
</dbReference>
<accession>A0AA37WLX8</accession>
<dbReference type="Pfam" id="PF06144">
    <property type="entry name" value="DNA_pol3_delta"/>
    <property type="match status" value="1"/>
</dbReference>
<dbReference type="InterPro" id="IPR027417">
    <property type="entry name" value="P-loop_NTPase"/>
</dbReference>
<organism evidence="12 13">
    <name type="scientific">Marinibactrum halimedae</name>
    <dbReference type="NCBI Taxonomy" id="1444977"/>
    <lineage>
        <taxon>Bacteria</taxon>
        <taxon>Pseudomonadati</taxon>
        <taxon>Pseudomonadota</taxon>
        <taxon>Gammaproteobacteria</taxon>
        <taxon>Cellvibrionales</taxon>
        <taxon>Cellvibrionaceae</taxon>
        <taxon>Marinibactrum</taxon>
    </lineage>
</organism>
<gene>
    <name evidence="12" type="primary">holA</name>
    <name evidence="12" type="ORF">GCM10007877_12640</name>
</gene>
<dbReference type="PANTHER" id="PTHR34388:SF1">
    <property type="entry name" value="DNA POLYMERASE III SUBUNIT DELTA"/>
    <property type="match status" value="1"/>
</dbReference>
<evidence type="ECO:0000256" key="2">
    <source>
        <dbReference type="ARBA" id="ARBA00017703"/>
    </source>
</evidence>
<evidence type="ECO:0000313" key="13">
    <source>
        <dbReference type="Proteomes" id="UP001156870"/>
    </source>
</evidence>
<name>A0AA37WLX8_9GAMM</name>
<sequence length="350" mass="38620">MANVRPEQLAQACKRGLAPVYVISGDEPLLVQEACDTIRTEARAQGFSERELYHSDTGIDWEGLMMSANSLSLFAERKIIEIRLHNGKPKDEGAKALTTLANSGNPDTLLLILTPKLEANTKKTKWFKALDSVGTTVAVWPINAEQLPSWIDRRLRQAGLKADSQAIDVLANRVEGNLLAASQEIEKLKLLVGDSKLVTAELMLNAVGDSARFDVFNLVDKALMGDGPASTRTLQGLRGEGVDATIVLWALAREIRTLHSVQESVNNGIAFDRACQANRIWDIRKGLIRMALPRLPLPILQQLLRKAHTVDKAIKGIRRADPWPELMDLCLDFAGTKCLHPKIDKLLSRS</sequence>
<dbReference type="EMBL" id="BSPD01000030">
    <property type="protein sequence ID" value="GLS25550.1"/>
    <property type="molecule type" value="Genomic_DNA"/>
</dbReference>
<dbReference type="InterPro" id="IPR005790">
    <property type="entry name" value="DNA_polIII_delta"/>
</dbReference>
<evidence type="ECO:0000259" key="10">
    <source>
        <dbReference type="Pfam" id="PF06144"/>
    </source>
</evidence>
<dbReference type="GO" id="GO:0009360">
    <property type="term" value="C:DNA polymerase III complex"/>
    <property type="evidence" value="ECO:0007669"/>
    <property type="project" value="UniProtKB-UniRule"/>
</dbReference>
<dbReference type="Gene3D" id="1.20.272.10">
    <property type="match status" value="1"/>
</dbReference>
<dbReference type="InterPro" id="IPR008921">
    <property type="entry name" value="DNA_pol3_clamp-load_cplx_C"/>
</dbReference>